<keyword evidence="3" id="KW-0812">Transmembrane</keyword>
<reference evidence="5" key="1">
    <citation type="journal article" date="2019" name="Int. J. Syst. Evol. Microbiol.">
        <title>The Global Catalogue of Microorganisms (GCM) 10K type strain sequencing project: providing services to taxonomists for standard genome sequencing and annotation.</title>
        <authorList>
            <consortium name="The Broad Institute Genomics Platform"/>
            <consortium name="The Broad Institute Genome Sequencing Center for Infectious Disease"/>
            <person name="Wu L."/>
            <person name="Ma J."/>
        </authorList>
    </citation>
    <scope>NUCLEOTIDE SEQUENCE [LARGE SCALE GENOMIC DNA]</scope>
    <source>
        <strain evidence="5">NBRC 100033</strain>
    </source>
</reference>
<proteinExistence type="inferred from homology"/>
<dbReference type="InterPro" id="IPR045584">
    <property type="entry name" value="Pilin-like"/>
</dbReference>
<dbReference type="SUPFAM" id="SSF54523">
    <property type="entry name" value="Pili subunits"/>
    <property type="match status" value="1"/>
</dbReference>
<dbReference type="PROSITE" id="PS00409">
    <property type="entry name" value="PROKAR_NTER_METHYL"/>
    <property type="match status" value="1"/>
</dbReference>
<dbReference type="RefSeq" id="WP_027850219.1">
    <property type="nucleotide sequence ID" value="NZ_BSOR01000011.1"/>
</dbReference>
<name>A0ABQ5ZVP6_9GAMM</name>
<keyword evidence="3" id="KW-0472">Membrane</keyword>
<sequence>MKATQQGFTLIELLVVIAIIGILSAVAVPQYQKYVTKAEVTADYASLRALQTAVDAAVFTKPSIDNDGLKKEVGEDLLTESDITLTGAGGSEIKLTKNEVELTRSDIGVWSCDNTSGTDIKGCKTTSP</sequence>
<dbReference type="Pfam" id="PF07963">
    <property type="entry name" value="N_methyl"/>
    <property type="match status" value="1"/>
</dbReference>
<organism evidence="4 5">
    <name type="scientific">Marinospirillum insulare</name>
    <dbReference type="NCBI Taxonomy" id="217169"/>
    <lineage>
        <taxon>Bacteria</taxon>
        <taxon>Pseudomonadati</taxon>
        <taxon>Pseudomonadota</taxon>
        <taxon>Gammaproteobacteria</taxon>
        <taxon>Oceanospirillales</taxon>
        <taxon>Oceanospirillaceae</taxon>
        <taxon>Marinospirillum</taxon>
    </lineage>
</organism>
<evidence type="ECO:0000313" key="4">
    <source>
        <dbReference type="EMBL" id="GLR63105.1"/>
    </source>
</evidence>
<evidence type="ECO:0000256" key="2">
    <source>
        <dbReference type="ARBA" id="ARBA00022481"/>
    </source>
</evidence>
<accession>A0ABQ5ZVP6</accession>
<evidence type="ECO:0000256" key="3">
    <source>
        <dbReference type="SAM" id="Phobius"/>
    </source>
</evidence>
<keyword evidence="3" id="KW-1133">Transmembrane helix</keyword>
<protein>
    <submittedName>
        <fullName evidence="4">Prepilin-type N-terminal cleavage/methylation domain-containing protein</fullName>
    </submittedName>
</protein>
<gene>
    <name evidence="4" type="ORF">GCM10007878_05400</name>
</gene>
<dbReference type="PANTHER" id="PTHR30093">
    <property type="entry name" value="GENERAL SECRETION PATHWAY PROTEIN G"/>
    <property type="match status" value="1"/>
</dbReference>
<dbReference type="Gene3D" id="3.30.700.10">
    <property type="entry name" value="Glycoprotein, Type 4 Pilin"/>
    <property type="match status" value="1"/>
</dbReference>
<dbReference type="NCBIfam" id="TIGR02532">
    <property type="entry name" value="IV_pilin_GFxxxE"/>
    <property type="match status" value="1"/>
</dbReference>
<dbReference type="InterPro" id="IPR012902">
    <property type="entry name" value="N_methyl_site"/>
</dbReference>
<comment type="similarity">
    <text evidence="1">Belongs to the N-Me-Phe pilin family.</text>
</comment>
<dbReference type="EMBL" id="BSOR01000011">
    <property type="protein sequence ID" value="GLR63105.1"/>
    <property type="molecule type" value="Genomic_DNA"/>
</dbReference>
<evidence type="ECO:0000313" key="5">
    <source>
        <dbReference type="Proteomes" id="UP001156682"/>
    </source>
</evidence>
<evidence type="ECO:0000256" key="1">
    <source>
        <dbReference type="ARBA" id="ARBA00005233"/>
    </source>
</evidence>
<feature type="transmembrane region" description="Helical" evidence="3">
    <location>
        <begin position="6"/>
        <end position="28"/>
    </location>
</feature>
<keyword evidence="2" id="KW-0488">Methylation</keyword>
<dbReference type="Proteomes" id="UP001156682">
    <property type="component" value="Unassembled WGS sequence"/>
</dbReference>
<comment type="caution">
    <text evidence="4">The sequence shown here is derived from an EMBL/GenBank/DDBJ whole genome shotgun (WGS) entry which is preliminary data.</text>
</comment>
<dbReference type="PANTHER" id="PTHR30093:SF34">
    <property type="entry name" value="PREPILIN PEPTIDASE-DEPENDENT PROTEIN D"/>
    <property type="match status" value="1"/>
</dbReference>
<keyword evidence="5" id="KW-1185">Reference proteome</keyword>